<evidence type="ECO:0000256" key="2">
    <source>
        <dbReference type="ARBA" id="ARBA00022692"/>
    </source>
</evidence>
<evidence type="ECO:0000256" key="4">
    <source>
        <dbReference type="ARBA" id="ARBA00022989"/>
    </source>
</evidence>
<proteinExistence type="predicted"/>
<keyword evidence="3" id="KW-0732">Signal</keyword>
<organism evidence="6 7">
    <name type="scientific">Stylophora pistillata</name>
    <name type="common">Smooth cauliflower coral</name>
    <dbReference type="NCBI Taxonomy" id="50429"/>
    <lineage>
        <taxon>Eukaryota</taxon>
        <taxon>Metazoa</taxon>
        <taxon>Cnidaria</taxon>
        <taxon>Anthozoa</taxon>
        <taxon>Hexacorallia</taxon>
        <taxon>Scleractinia</taxon>
        <taxon>Astrocoeniina</taxon>
        <taxon>Pocilloporidae</taxon>
        <taxon>Stylophora</taxon>
    </lineage>
</organism>
<keyword evidence="5" id="KW-0472">Membrane</keyword>
<evidence type="ECO:0000256" key="5">
    <source>
        <dbReference type="ARBA" id="ARBA00023136"/>
    </source>
</evidence>
<dbReference type="OrthoDB" id="5985073at2759"/>
<accession>A0A2B4SUB0</accession>
<keyword evidence="2" id="KW-0812">Transmembrane</keyword>
<dbReference type="PANTHER" id="PTHR16059:SF25">
    <property type="entry name" value="LYSOZYME"/>
    <property type="match status" value="1"/>
</dbReference>
<evidence type="ECO:0000313" key="7">
    <source>
        <dbReference type="Proteomes" id="UP000225706"/>
    </source>
</evidence>
<sequence length="597" mass="68713">MSRRSLSLPGRPSRLTLIEKKMPLPERKKVHWSTDLEEVIYFSPDSMIRRQRDVSGMRSFDRRVRMLRSRSVSLNKRLPLKATQTFTRSLNDVNSMLIRTGVNILSHQLERLRSRSESLEMFDQQSNNRWNELLALYQKQMRDQLAEQEEEWNIECFILMYYMDADANCGGEIPLEMVSDLAVPLKFLATKLKASIGLGTEATNICRIECDVNFKTIGCFKDSTKRTLPNYILNERDPSIKNYGGRKIEWFNWNVYMPGFVCRCARKAKELGYDVFGIQFYGECWAGQKSSNDYMSLGKAEANKCLGDDYKPCGAFDRFCVGKQWINMVYEIVDMTCSLQYETVGCFRDRHREPRPLPNYLMNDRDVFHNKFSGKLIDWKNWDVYLPDLACRCAKKAQQENMSFFGLQFYGECWSGDNGQNTFAMDGLHKACTDQCYQPCQRYSKFCVGQNFANYVYKIKTDKCEIEIDPVGCFNEVRNDRALGEEIYNEVDPSSPVFAGHMIDPKDWKNEFPMFLCNCARNAKAKGYDHFGVNNFGSCWSDEVAAGRYSLHGESSLCYEGDTSNSGVTPSQCPHGSMLCTGGPVTNYIYKITESGK</sequence>
<dbReference type="AlphaFoldDB" id="A0A2B4SUB0"/>
<evidence type="ECO:0000256" key="1">
    <source>
        <dbReference type="ARBA" id="ARBA00004167"/>
    </source>
</evidence>
<gene>
    <name evidence="6" type="ORF">AWC38_SpisGene3158</name>
</gene>
<keyword evidence="4" id="KW-1133">Transmembrane helix</keyword>
<reference evidence="7" key="1">
    <citation type="journal article" date="2017" name="bioRxiv">
        <title>Comparative analysis of the genomes of Stylophora pistillata and Acropora digitifera provides evidence for extensive differences between species of corals.</title>
        <authorList>
            <person name="Voolstra C.R."/>
            <person name="Li Y."/>
            <person name="Liew Y.J."/>
            <person name="Baumgarten S."/>
            <person name="Zoccola D."/>
            <person name="Flot J.-F."/>
            <person name="Tambutte S."/>
            <person name="Allemand D."/>
            <person name="Aranda M."/>
        </authorList>
    </citation>
    <scope>NUCLEOTIDE SEQUENCE [LARGE SCALE GENOMIC DNA]</scope>
</reference>
<evidence type="ECO:0000256" key="3">
    <source>
        <dbReference type="ARBA" id="ARBA00022729"/>
    </source>
</evidence>
<evidence type="ECO:0008006" key="8">
    <source>
        <dbReference type="Google" id="ProtNLM"/>
    </source>
</evidence>
<name>A0A2B4SUB0_STYPI</name>
<dbReference type="Proteomes" id="UP000225706">
    <property type="component" value="Unassembled WGS sequence"/>
</dbReference>
<comment type="caution">
    <text evidence="6">The sequence shown here is derived from an EMBL/GenBank/DDBJ whole genome shotgun (WGS) entry which is preliminary data.</text>
</comment>
<dbReference type="GO" id="GO:0016020">
    <property type="term" value="C:membrane"/>
    <property type="evidence" value="ECO:0007669"/>
    <property type="project" value="UniProtKB-SubCell"/>
</dbReference>
<protein>
    <recommendedName>
        <fullName evidence="8">WSC domain-containing protein</fullName>
    </recommendedName>
</protein>
<dbReference type="PANTHER" id="PTHR16059">
    <property type="entry name" value="ANTHRAX TOXIN RECEPTOR"/>
    <property type="match status" value="1"/>
</dbReference>
<keyword evidence="7" id="KW-1185">Reference proteome</keyword>
<comment type="subcellular location">
    <subcellularLocation>
        <location evidence="1">Membrane</location>
        <topology evidence="1">Single-pass membrane protein</topology>
    </subcellularLocation>
</comment>
<evidence type="ECO:0000313" key="6">
    <source>
        <dbReference type="EMBL" id="PFX31985.1"/>
    </source>
</evidence>
<dbReference type="EMBL" id="LSMT01000028">
    <property type="protein sequence ID" value="PFX31985.1"/>
    <property type="molecule type" value="Genomic_DNA"/>
</dbReference>